<dbReference type="EC" id="3.1.26.4" evidence="3"/>
<dbReference type="InterPro" id="IPR015919">
    <property type="entry name" value="Cadherin-like_sf"/>
</dbReference>
<dbReference type="PROSITE" id="PS50268">
    <property type="entry name" value="CADHERIN_2"/>
    <property type="match status" value="1"/>
</dbReference>
<dbReference type="InterPro" id="IPR002126">
    <property type="entry name" value="Cadherin-like_dom"/>
</dbReference>
<dbReference type="GO" id="GO:0005509">
    <property type="term" value="F:calcium ion binding"/>
    <property type="evidence" value="ECO:0007669"/>
    <property type="project" value="UniProtKB-UniRule"/>
</dbReference>
<dbReference type="InterPro" id="IPR000477">
    <property type="entry name" value="RT_dom"/>
</dbReference>
<keyword evidence="4" id="KW-0677">Repeat</keyword>
<comment type="caution">
    <text evidence="10">The sequence shown here is derived from an EMBL/GenBank/DDBJ whole genome shotgun (WGS) entry which is preliminary data.</text>
</comment>
<keyword evidence="6" id="KW-0472">Membrane</keyword>
<feature type="domain" description="Reverse transcriptase" evidence="9">
    <location>
        <begin position="1"/>
        <end position="179"/>
    </location>
</feature>
<dbReference type="AlphaFoldDB" id="A0AAE0UM55"/>
<name>A0AAE0UM55_9TELE</name>
<dbReference type="PROSITE" id="PS00232">
    <property type="entry name" value="CADHERIN_1"/>
    <property type="match status" value="1"/>
</dbReference>
<evidence type="ECO:0000313" key="11">
    <source>
        <dbReference type="Proteomes" id="UP001274896"/>
    </source>
</evidence>
<dbReference type="Proteomes" id="UP001274896">
    <property type="component" value="Unassembled WGS sequence"/>
</dbReference>
<dbReference type="GO" id="GO:0009653">
    <property type="term" value="P:anatomical structure morphogenesis"/>
    <property type="evidence" value="ECO:0007669"/>
    <property type="project" value="UniProtKB-ARBA"/>
</dbReference>
<reference evidence="10" key="1">
    <citation type="submission" date="2023-06" db="EMBL/GenBank/DDBJ databases">
        <title>Male Hemibagrus guttatus genome.</title>
        <authorList>
            <person name="Bian C."/>
        </authorList>
    </citation>
    <scope>NUCLEOTIDE SEQUENCE</scope>
    <source>
        <strain evidence="10">Male_cb2023</strain>
        <tissue evidence="10">Muscle</tissue>
    </source>
</reference>
<evidence type="ECO:0000256" key="7">
    <source>
        <dbReference type="PROSITE-ProRule" id="PRU00043"/>
    </source>
</evidence>
<dbReference type="PANTHER" id="PTHR47027:SF28">
    <property type="entry name" value="ENDONUCLEASE-REVERSE TRANSCRIPTASE"/>
    <property type="match status" value="1"/>
</dbReference>
<dbReference type="GO" id="GO:0007156">
    <property type="term" value="P:homophilic cell adhesion via plasma membrane adhesion molecules"/>
    <property type="evidence" value="ECO:0007669"/>
    <property type="project" value="InterPro"/>
</dbReference>
<comment type="similarity">
    <text evidence="2">Belongs to the beta type-B retroviral polymerase family. HERV class-II K(HML-2) pol subfamily.</text>
</comment>
<dbReference type="PRINTS" id="PR00205">
    <property type="entry name" value="CADHERIN"/>
</dbReference>
<dbReference type="CDD" id="cd11304">
    <property type="entry name" value="Cadherin_repeat"/>
    <property type="match status" value="3"/>
</dbReference>
<evidence type="ECO:0000256" key="2">
    <source>
        <dbReference type="ARBA" id="ARBA00010879"/>
    </source>
</evidence>
<organism evidence="10 11">
    <name type="scientific">Hemibagrus guttatus</name>
    <dbReference type="NCBI Taxonomy" id="175788"/>
    <lineage>
        <taxon>Eukaryota</taxon>
        <taxon>Metazoa</taxon>
        <taxon>Chordata</taxon>
        <taxon>Craniata</taxon>
        <taxon>Vertebrata</taxon>
        <taxon>Euteleostomi</taxon>
        <taxon>Actinopterygii</taxon>
        <taxon>Neopterygii</taxon>
        <taxon>Teleostei</taxon>
        <taxon>Ostariophysi</taxon>
        <taxon>Siluriformes</taxon>
        <taxon>Bagridae</taxon>
        <taxon>Hemibagrus</taxon>
    </lineage>
</organism>
<evidence type="ECO:0000256" key="3">
    <source>
        <dbReference type="ARBA" id="ARBA00012180"/>
    </source>
</evidence>
<dbReference type="FunFam" id="2.60.40.60:FF:000404">
    <property type="entry name" value="Si:ch211-186j3.6"/>
    <property type="match status" value="1"/>
</dbReference>
<dbReference type="GO" id="GO:0004523">
    <property type="term" value="F:RNA-DNA hybrid ribonuclease activity"/>
    <property type="evidence" value="ECO:0007669"/>
    <property type="project" value="UniProtKB-EC"/>
</dbReference>
<dbReference type="PROSITE" id="PS50878">
    <property type="entry name" value="RT_POL"/>
    <property type="match status" value="1"/>
</dbReference>
<dbReference type="SUPFAM" id="SSF49313">
    <property type="entry name" value="Cadherin-like"/>
    <property type="match status" value="3"/>
</dbReference>
<dbReference type="PANTHER" id="PTHR47027">
    <property type="entry name" value="REVERSE TRANSCRIPTASE DOMAIN-CONTAINING PROTEIN"/>
    <property type="match status" value="1"/>
</dbReference>
<dbReference type="Gene3D" id="2.60.40.60">
    <property type="entry name" value="Cadherins"/>
    <property type="match status" value="3"/>
</dbReference>
<proteinExistence type="inferred from homology"/>
<evidence type="ECO:0000256" key="6">
    <source>
        <dbReference type="ARBA" id="ARBA00023136"/>
    </source>
</evidence>
<dbReference type="SUPFAM" id="SSF56672">
    <property type="entry name" value="DNA/RNA polymerases"/>
    <property type="match status" value="1"/>
</dbReference>
<keyword evidence="11" id="KW-1185">Reference proteome</keyword>
<comment type="subcellular location">
    <subcellularLocation>
        <location evidence="1">Membrane</location>
    </subcellularLocation>
</comment>
<accession>A0AAE0UM55</accession>
<dbReference type="EMBL" id="JAUCMX010000026">
    <property type="protein sequence ID" value="KAK3509657.1"/>
    <property type="molecule type" value="Genomic_DNA"/>
</dbReference>
<evidence type="ECO:0000256" key="1">
    <source>
        <dbReference type="ARBA" id="ARBA00004370"/>
    </source>
</evidence>
<evidence type="ECO:0000259" key="9">
    <source>
        <dbReference type="PROSITE" id="PS50878"/>
    </source>
</evidence>
<sequence>MPFLTQPSLFIRAWDRHRNLEKAYDRVPREELWYCMRKSGVAEKYVRVVKDMYERSRTVVSCAVGQTEEFKVEVGLHQGSALSPFLFAIVMDQLSEEVRQESPWTMMFADDIVICSESREQVEESLERWRFALERRGMKVSRSKTEYMCVNEREGSGTIRLQGEEVKVVQEFKYLGSTVQSNGECGKEVKKRVQAGWNGWRKVSGVLCDRKISARIKGKVYRTVVRPAMLYGLETVSLRNRQESELEVAELKMLRFSLGVTRLDRIRNEYIRGTAHVGRLGDKVREARLRWFGLVQRRESEHIGRTWSCQAGGKEEGQRGDERTPFFHGHVFENSPPGSRVNGLSIPGRRIDAQRWCSGSGAYLKLLGDGSDDFRVFAHHGRGHMQLKTASVLDREERAEYVLDVGLCCAGCASAEHVVSRVASVRVDVLDTNDHEPAFRHADVKITLDDATALRSVVYKVAAKDTDSGKNAELIYYALPRNGSFYVVPKTGEVLLVDSILGLASPIKFSVFARDRGWPSRTGRQMKVEISPRQWPAALPPSSRLLRKSRAVLEPSEPVSVSVSEDAAISSVIMNLNPVRFQSASFELLYPETESAPVTVNRESGDLVISSSLDRETEPVLEITVKVQDKRGKAHIQRSPFTLI</sequence>
<dbReference type="Pfam" id="PF00078">
    <property type="entry name" value="RVT_1"/>
    <property type="match status" value="1"/>
</dbReference>
<gene>
    <name evidence="10" type="ORF">QTP70_008403</name>
</gene>
<evidence type="ECO:0000313" key="10">
    <source>
        <dbReference type="EMBL" id="KAK3509657.1"/>
    </source>
</evidence>
<dbReference type="InterPro" id="IPR043128">
    <property type="entry name" value="Rev_trsase/Diguanyl_cyclase"/>
</dbReference>
<feature type="domain" description="Cadherin" evidence="8">
    <location>
        <begin position="323"/>
        <end position="439"/>
    </location>
</feature>
<evidence type="ECO:0000256" key="5">
    <source>
        <dbReference type="ARBA" id="ARBA00022837"/>
    </source>
</evidence>
<dbReference type="GO" id="GO:0005886">
    <property type="term" value="C:plasma membrane"/>
    <property type="evidence" value="ECO:0007669"/>
    <property type="project" value="InterPro"/>
</dbReference>
<protein>
    <recommendedName>
        <fullName evidence="3">ribonuclease H</fullName>
        <ecNumber evidence="3">3.1.26.4</ecNumber>
    </recommendedName>
</protein>
<dbReference type="Gene3D" id="3.30.70.270">
    <property type="match status" value="1"/>
</dbReference>
<evidence type="ECO:0000259" key="8">
    <source>
        <dbReference type="PROSITE" id="PS50268"/>
    </source>
</evidence>
<dbReference type="InterPro" id="IPR020894">
    <property type="entry name" value="Cadherin_CS"/>
</dbReference>
<keyword evidence="5 7" id="KW-0106">Calcium</keyword>
<dbReference type="InterPro" id="IPR043502">
    <property type="entry name" value="DNA/RNA_pol_sf"/>
</dbReference>
<evidence type="ECO:0000256" key="4">
    <source>
        <dbReference type="ARBA" id="ARBA00022737"/>
    </source>
</evidence>